<keyword evidence="2" id="KW-1185">Reference proteome</keyword>
<comment type="caution">
    <text evidence="1">The sequence shown here is derived from an EMBL/GenBank/DDBJ whole genome shotgun (WGS) entry which is preliminary data.</text>
</comment>
<dbReference type="RefSeq" id="XP_044716916.1">
    <property type="nucleotide sequence ID" value="XM_044867656.1"/>
</dbReference>
<dbReference type="GeneID" id="68358314"/>
<proteinExistence type="predicted"/>
<organism evidence="1 2">
    <name type="scientific">Hirsutella rhossiliensis</name>
    <dbReference type="NCBI Taxonomy" id="111463"/>
    <lineage>
        <taxon>Eukaryota</taxon>
        <taxon>Fungi</taxon>
        <taxon>Dikarya</taxon>
        <taxon>Ascomycota</taxon>
        <taxon>Pezizomycotina</taxon>
        <taxon>Sordariomycetes</taxon>
        <taxon>Hypocreomycetidae</taxon>
        <taxon>Hypocreales</taxon>
        <taxon>Ophiocordycipitaceae</taxon>
        <taxon>Hirsutella</taxon>
    </lineage>
</organism>
<dbReference type="Proteomes" id="UP000824596">
    <property type="component" value="Unassembled WGS sequence"/>
</dbReference>
<dbReference type="SUPFAM" id="SSF54427">
    <property type="entry name" value="NTF2-like"/>
    <property type="match status" value="1"/>
</dbReference>
<dbReference type="PANTHER" id="PTHR41252">
    <property type="entry name" value="BLR2505 PROTEIN"/>
    <property type="match status" value="1"/>
</dbReference>
<dbReference type="Gene3D" id="3.10.450.50">
    <property type="match status" value="1"/>
</dbReference>
<dbReference type="OrthoDB" id="10264449at2759"/>
<dbReference type="EMBL" id="JAIZPD010000012">
    <property type="protein sequence ID" value="KAH0959403.1"/>
    <property type="molecule type" value="Genomic_DNA"/>
</dbReference>
<reference evidence="1" key="1">
    <citation type="submission" date="2021-09" db="EMBL/GenBank/DDBJ databases">
        <title>A high-quality genome of the endoparasitic fungus Hirsutella rhossiliensis with a comparison of Hirsutella genomes reveals transposable elements contributing to genome size variation.</title>
        <authorList>
            <person name="Lin R."/>
            <person name="Jiao Y."/>
            <person name="Sun X."/>
            <person name="Ling J."/>
            <person name="Xie B."/>
            <person name="Cheng X."/>
        </authorList>
    </citation>
    <scope>NUCLEOTIDE SEQUENCE</scope>
    <source>
        <strain evidence="1">HR02</strain>
    </source>
</reference>
<accession>A0A9P8SE29</accession>
<gene>
    <name evidence="1" type="ORF">HRG_09185</name>
</gene>
<dbReference type="InterPro" id="IPR032710">
    <property type="entry name" value="NTF2-like_dom_sf"/>
</dbReference>
<dbReference type="AlphaFoldDB" id="A0A9P8SE29"/>
<evidence type="ECO:0000313" key="2">
    <source>
        <dbReference type="Proteomes" id="UP000824596"/>
    </source>
</evidence>
<dbReference type="PANTHER" id="PTHR41252:SF1">
    <property type="entry name" value="BLR2505 PROTEIN"/>
    <property type="match status" value="1"/>
</dbReference>
<protein>
    <recommendedName>
        <fullName evidence="3">SnoaL-like domain-containing protein</fullName>
    </recommendedName>
</protein>
<evidence type="ECO:0000313" key="1">
    <source>
        <dbReference type="EMBL" id="KAH0959403.1"/>
    </source>
</evidence>
<sequence length="155" mass="17918">MSRFILTKDFVGKAFLLLTEVHDQVVRNCFFADFVTPDVIWTMAGSAHSLAGTRHSLQSHMDATFNHLRRRLQELIKFVVTKIIVDTERSEDGWWACIEAKGQATRKTGHAYNNDYIWLTRWNDEGRIAEVRYYFDTMLSEQVLQEAGNTMGLAQ</sequence>
<evidence type="ECO:0008006" key="3">
    <source>
        <dbReference type="Google" id="ProtNLM"/>
    </source>
</evidence>
<name>A0A9P8SE29_9HYPO</name>